<keyword evidence="3" id="KW-1185">Reference proteome</keyword>
<dbReference type="AlphaFoldDB" id="A0A8X6UZK5"/>
<evidence type="ECO:0000256" key="1">
    <source>
        <dbReference type="SAM" id="MobiDB-lite"/>
    </source>
</evidence>
<dbReference type="EMBL" id="BMAU01021078">
    <property type="protein sequence ID" value="GFX89792.1"/>
    <property type="molecule type" value="Genomic_DNA"/>
</dbReference>
<feature type="region of interest" description="Disordered" evidence="1">
    <location>
        <begin position="1"/>
        <end position="69"/>
    </location>
</feature>
<sequence length="69" mass="7892">MLTLPSNQSESSYLALSQVKNSEKQPSQQSTVATPPGSYRPANRHHATQQNAKHHFRHAPHRRHVLIWD</sequence>
<proteinExistence type="predicted"/>
<name>A0A8X6UZK5_TRICX</name>
<feature type="compositionally biased region" description="Basic residues" evidence="1">
    <location>
        <begin position="42"/>
        <end position="69"/>
    </location>
</feature>
<evidence type="ECO:0000313" key="3">
    <source>
        <dbReference type="Proteomes" id="UP000887159"/>
    </source>
</evidence>
<feature type="compositionally biased region" description="Polar residues" evidence="1">
    <location>
        <begin position="1"/>
        <end position="33"/>
    </location>
</feature>
<comment type="caution">
    <text evidence="2">The sequence shown here is derived from an EMBL/GenBank/DDBJ whole genome shotgun (WGS) entry which is preliminary data.</text>
</comment>
<organism evidence="2 3">
    <name type="scientific">Trichonephila clavipes</name>
    <name type="common">Golden silk orbweaver</name>
    <name type="synonym">Nephila clavipes</name>
    <dbReference type="NCBI Taxonomy" id="2585209"/>
    <lineage>
        <taxon>Eukaryota</taxon>
        <taxon>Metazoa</taxon>
        <taxon>Ecdysozoa</taxon>
        <taxon>Arthropoda</taxon>
        <taxon>Chelicerata</taxon>
        <taxon>Arachnida</taxon>
        <taxon>Araneae</taxon>
        <taxon>Araneomorphae</taxon>
        <taxon>Entelegynae</taxon>
        <taxon>Araneoidea</taxon>
        <taxon>Nephilidae</taxon>
        <taxon>Trichonephila</taxon>
    </lineage>
</organism>
<reference evidence="2" key="1">
    <citation type="submission" date="2020-08" db="EMBL/GenBank/DDBJ databases">
        <title>Multicomponent nature underlies the extraordinary mechanical properties of spider dragline silk.</title>
        <authorList>
            <person name="Kono N."/>
            <person name="Nakamura H."/>
            <person name="Mori M."/>
            <person name="Yoshida Y."/>
            <person name="Ohtoshi R."/>
            <person name="Malay A.D."/>
            <person name="Moran D.A.P."/>
            <person name="Tomita M."/>
            <person name="Numata K."/>
            <person name="Arakawa K."/>
        </authorList>
    </citation>
    <scope>NUCLEOTIDE SEQUENCE</scope>
</reference>
<accession>A0A8X6UZK5</accession>
<evidence type="ECO:0000313" key="2">
    <source>
        <dbReference type="EMBL" id="GFX89792.1"/>
    </source>
</evidence>
<protein>
    <submittedName>
        <fullName evidence="2">Uncharacterized protein</fullName>
    </submittedName>
</protein>
<dbReference type="Proteomes" id="UP000887159">
    <property type="component" value="Unassembled WGS sequence"/>
</dbReference>
<gene>
    <name evidence="2" type="ORF">TNCV_2245921</name>
</gene>